<evidence type="ECO:0000313" key="2">
    <source>
        <dbReference type="Proteomes" id="UP001305647"/>
    </source>
</evidence>
<reference evidence="1" key="1">
    <citation type="journal article" date="2023" name="Mol. Phylogenet. Evol.">
        <title>Genome-scale phylogeny and comparative genomics of the fungal order Sordariales.</title>
        <authorList>
            <person name="Hensen N."/>
            <person name="Bonometti L."/>
            <person name="Westerberg I."/>
            <person name="Brannstrom I.O."/>
            <person name="Guillou S."/>
            <person name="Cros-Aarteil S."/>
            <person name="Calhoun S."/>
            <person name="Haridas S."/>
            <person name="Kuo A."/>
            <person name="Mondo S."/>
            <person name="Pangilinan J."/>
            <person name="Riley R."/>
            <person name="LaButti K."/>
            <person name="Andreopoulos B."/>
            <person name="Lipzen A."/>
            <person name="Chen C."/>
            <person name="Yan M."/>
            <person name="Daum C."/>
            <person name="Ng V."/>
            <person name="Clum A."/>
            <person name="Steindorff A."/>
            <person name="Ohm R.A."/>
            <person name="Martin F."/>
            <person name="Silar P."/>
            <person name="Natvig D.O."/>
            <person name="Lalanne C."/>
            <person name="Gautier V."/>
            <person name="Ament-Velasquez S.L."/>
            <person name="Kruys A."/>
            <person name="Hutchinson M.I."/>
            <person name="Powell A.J."/>
            <person name="Barry K."/>
            <person name="Miller A.N."/>
            <person name="Grigoriev I.V."/>
            <person name="Debuchy R."/>
            <person name="Gladieux P."/>
            <person name="Hiltunen Thoren M."/>
            <person name="Johannesson H."/>
        </authorList>
    </citation>
    <scope>NUCLEOTIDE SEQUENCE</scope>
    <source>
        <strain evidence="1">CBS 757.83</strain>
    </source>
</reference>
<organism evidence="1 2">
    <name type="scientific">Parathielavia hyrcaniae</name>
    <dbReference type="NCBI Taxonomy" id="113614"/>
    <lineage>
        <taxon>Eukaryota</taxon>
        <taxon>Fungi</taxon>
        <taxon>Dikarya</taxon>
        <taxon>Ascomycota</taxon>
        <taxon>Pezizomycotina</taxon>
        <taxon>Sordariomycetes</taxon>
        <taxon>Sordariomycetidae</taxon>
        <taxon>Sordariales</taxon>
        <taxon>Chaetomiaceae</taxon>
        <taxon>Parathielavia</taxon>
    </lineage>
</organism>
<proteinExistence type="predicted"/>
<dbReference type="EMBL" id="MU863633">
    <property type="protein sequence ID" value="KAK4101938.1"/>
    <property type="molecule type" value="Genomic_DNA"/>
</dbReference>
<dbReference type="Proteomes" id="UP001305647">
    <property type="component" value="Unassembled WGS sequence"/>
</dbReference>
<name>A0AAN6T226_9PEZI</name>
<gene>
    <name evidence="1" type="ORF">N658DRAFT_495876</name>
</gene>
<reference evidence="1" key="2">
    <citation type="submission" date="2023-05" db="EMBL/GenBank/DDBJ databases">
        <authorList>
            <consortium name="Lawrence Berkeley National Laboratory"/>
            <person name="Steindorff A."/>
            <person name="Hensen N."/>
            <person name="Bonometti L."/>
            <person name="Westerberg I."/>
            <person name="Brannstrom I.O."/>
            <person name="Guillou S."/>
            <person name="Cros-Aarteil S."/>
            <person name="Calhoun S."/>
            <person name="Haridas S."/>
            <person name="Kuo A."/>
            <person name="Mondo S."/>
            <person name="Pangilinan J."/>
            <person name="Riley R."/>
            <person name="Labutti K."/>
            <person name="Andreopoulos B."/>
            <person name="Lipzen A."/>
            <person name="Chen C."/>
            <person name="Yanf M."/>
            <person name="Daum C."/>
            <person name="Ng V."/>
            <person name="Clum A."/>
            <person name="Ohm R."/>
            <person name="Martin F."/>
            <person name="Silar P."/>
            <person name="Natvig D."/>
            <person name="Lalanne C."/>
            <person name="Gautier V."/>
            <person name="Ament-Velasquez S.L."/>
            <person name="Kruys A."/>
            <person name="Hutchinson M.I."/>
            <person name="Powell A.J."/>
            <person name="Barry K."/>
            <person name="Miller A.N."/>
            <person name="Grigoriev I.V."/>
            <person name="Debuchy R."/>
            <person name="Gladieux P."/>
            <person name="Thoren M.H."/>
            <person name="Johannesson H."/>
        </authorList>
    </citation>
    <scope>NUCLEOTIDE SEQUENCE</scope>
    <source>
        <strain evidence="1">CBS 757.83</strain>
    </source>
</reference>
<comment type="caution">
    <text evidence="1">The sequence shown here is derived from an EMBL/GenBank/DDBJ whole genome shotgun (WGS) entry which is preliminary data.</text>
</comment>
<accession>A0AAN6T226</accession>
<sequence>MPTQNGVGERACIVSLIPLQLLIQRACPSCWALFYQLQCSSSAARPAERQHGYEPRNPQSLDCQGRAHHAGSENWTILMLKMVDRICGNQLFSSHCRAQARFLESHAGSAYLTSIAVTDSLSRAFSPNPFHGLQGGRREVAGDRIDAERS</sequence>
<evidence type="ECO:0000313" key="1">
    <source>
        <dbReference type="EMBL" id="KAK4101938.1"/>
    </source>
</evidence>
<protein>
    <submittedName>
        <fullName evidence="1">Uncharacterized protein</fullName>
    </submittedName>
</protein>
<dbReference type="AlphaFoldDB" id="A0AAN6T226"/>
<keyword evidence="2" id="KW-1185">Reference proteome</keyword>